<dbReference type="HAMAP" id="MF_01576">
    <property type="entry name" value="THF_DHG_CYH"/>
    <property type="match status" value="1"/>
</dbReference>
<comment type="subunit">
    <text evidence="2 11">Homodimer.</text>
</comment>
<evidence type="ECO:0000256" key="4">
    <source>
        <dbReference type="ARBA" id="ARBA00022755"/>
    </source>
</evidence>
<dbReference type="Pfam" id="PF00763">
    <property type="entry name" value="THF_DHG_CYH"/>
    <property type="match status" value="1"/>
</dbReference>
<feature type="domain" description="Tetrahydrofolate dehydrogenase/cyclohydrolase catalytic" evidence="12">
    <location>
        <begin position="5"/>
        <end position="116"/>
    </location>
</feature>
<dbReference type="FunFam" id="3.40.50.10860:FF:000005">
    <property type="entry name" value="C-1-tetrahydrofolate synthase, cytoplasmic, putative"/>
    <property type="match status" value="1"/>
</dbReference>
<keyword evidence="5 11" id="KW-0378">Hydrolase</keyword>
<evidence type="ECO:0000256" key="5">
    <source>
        <dbReference type="ARBA" id="ARBA00022801"/>
    </source>
</evidence>
<comment type="catalytic activity">
    <reaction evidence="11">
        <text>(6R)-5,10-methenyltetrahydrofolate + H2O = (6R)-10-formyltetrahydrofolate + H(+)</text>
        <dbReference type="Rhea" id="RHEA:23700"/>
        <dbReference type="ChEBI" id="CHEBI:15377"/>
        <dbReference type="ChEBI" id="CHEBI:15378"/>
        <dbReference type="ChEBI" id="CHEBI:57455"/>
        <dbReference type="ChEBI" id="CHEBI:195366"/>
        <dbReference type="EC" id="3.5.4.9"/>
    </reaction>
</comment>
<evidence type="ECO:0000256" key="3">
    <source>
        <dbReference type="ARBA" id="ARBA00022563"/>
    </source>
</evidence>
<dbReference type="GO" id="GO:0005829">
    <property type="term" value="C:cytosol"/>
    <property type="evidence" value="ECO:0007669"/>
    <property type="project" value="TreeGrafter"/>
</dbReference>
<keyword evidence="3 11" id="KW-0554">One-carbon metabolism</keyword>
<keyword evidence="6 11" id="KW-0521">NADP</keyword>
<keyword evidence="8 11" id="KW-0368">Histidine biosynthesis</keyword>
<dbReference type="GO" id="GO:0004488">
    <property type="term" value="F:methylenetetrahydrofolate dehydrogenase (NADP+) activity"/>
    <property type="evidence" value="ECO:0007669"/>
    <property type="project" value="UniProtKB-UniRule"/>
</dbReference>
<protein>
    <recommendedName>
        <fullName evidence="11">Bifunctional protein FolD</fullName>
    </recommendedName>
    <domain>
        <recommendedName>
            <fullName evidence="11">Methylenetetrahydrofolate dehydrogenase</fullName>
            <ecNumber evidence="11">1.5.1.5</ecNumber>
        </recommendedName>
    </domain>
    <domain>
        <recommendedName>
            <fullName evidence="11">Methenyltetrahydrofolate cyclohydrolase</fullName>
            <ecNumber evidence="11">3.5.4.9</ecNumber>
        </recommendedName>
    </domain>
</protein>
<comment type="similarity">
    <text evidence="11">Belongs to the tetrahydrofolate dehydrogenase/cyclohydrolase family.</text>
</comment>
<dbReference type="AlphaFoldDB" id="A0A1F5G6L6"/>
<keyword evidence="9 11" id="KW-0486">Methionine biosynthesis</keyword>
<evidence type="ECO:0000256" key="7">
    <source>
        <dbReference type="ARBA" id="ARBA00023002"/>
    </source>
</evidence>
<dbReference type="InterPro" id="IPR046346">
    <property type="entry name" value="Aminoacid_DH-like_N_sf"/>
</dbReference>
<dbReference type="InterPro" id="IPR020867">
    <property type="entry name" value="THF_DH/CycHdrlase_CS"/>
</dbReference>
<dbReference type="PRINTS" id="PR00085">
    <property type="entry name" value="THFDHDRGNASE"/>
</dbReference>
<feature type="binding site" evidence="11">
    <location>
        <begin position="162"/>
        <end position="164"/>
    </location>
    <ligand>
        <name>NADP(+)</name>
        <dbReference type="ChEBI" id="CHEBI:58349"/>
    </ligand>
</feature>
<reference evidence="14 15" key="1">
    <citation type="journal article" date="2016" name="Nat. Commun.">
        <title>Thousands of microbial genomes shed light on interconnected biogeochemical processes in an aquifer system.</title>
        <authorList>
            <person name="Anantharaman K."/>
            <person name="Brown C.T."/>
            <person name="Hug L.A."/>
            <person name="Sharon I."/>
            <person name="Castelle C.J."/>
            <person name="Probst A.J."/>
            <person name="Thomas B.C."/>
            <person name="Singh A."/>
            <person name="Wilkins M.J."/>
            <person name="Karaoz U."/>
            <person name="Brodie E.L."/>
            <person name="Williams K.H."/>
            <person name="Hubbard S.S."/>
            <person name="Banfield J.F."/>
        </authorList>
    </citation>
    <scope>NUCLEOTIDE SEQUENCE [LARGE SCALE GENOMIC DNA]</scope>
</reference>
<dbReference type="Gene3D" id="3.40.50.720">
    <property type="entry name" value="NAD(P)-binding Rossmann-like Domain"/>
    <property type="match status" value="1"/>
</dbReference>
<keyword evidence="7 11" id="KW-0560">Oxidoreductase</keyword>
<dbReference type="UniPathway" id="UPA00193"/>
<dbReference type="STRING" id="1797714.A3D04_04135"/>
<dbReference type="EC" id="1.5.1.5" evidence="11"/>
<comment type="catalytic activity">
    <reaction evidence="11">
        <text>(6R)-5,10-methylene-5,6,7,8-tetrahydrofolate + NADP(+) = (6R)-5,10-methenyltetrahydrofolate + NADPH</text>
        <dbReference type="Rhea" id="RHEA:22812"/>
        <dbReference type="ChEBI" id="CHEBI:15636"/>
        <dbReference type="ChEBI" id="CHEBI:57455"/>
        <dbReference type="ChEBI" id="CHEBI:57783"/>
        <dbReference type="ChEBI" id="CHEBI:58349"/>
        <dbReference type="EC" id="1.5.1.5"/>
    </reaction>
</comment>
<comment type="function">
    <text evidence="11">Catalyzes the oxidation of 5,10-methylenetetrahydrofolate to 5,10-methenyltetrahydrofolate and then the hydrolysis of 5,10-methenyltetrahydrofolate to 10-formyltetrahydrofolate.</text>
</comment>
<dbReference type="EMBL" id="MFBD01000047">
    <property type="protein sequence ID" value="OGD87479.1"/>
    <property type="molecule type" value="Genomic_DNA"/>
</dbReference>
<dbReference type="SUPFAM" id="SSF53223">
    <property type="entry name" value="Aminoacid dehydrogenase-like, N-terminal domain"/>
    <property type="match status" value="1"/>
</dbReference>
<comment type="caution">
    <text evidence="14">The sequence shown here is derived from an EMBL/GenBank/DDBJ whole genome shotgun (WGS) entry which is preliminary data.</text>
</comment>
<evidence type="ECO:0000256" key="11">
    <source>
        <dbReference type="HAMAP-Rule" id="MF_01576"/>
    </source>
</evidence>
<dbReference type="InterPro" id="IPR000672">
    <property type="entry name" value="THF_DH/CycHdrlase"/>
</dbReference>
<sequence>MAKILDGRVVRNIIAADLTKKIKKIKTKPKLVIIQVGDLAQSNSYIKQKILFGEKIGAIVELKKLKEDFSQLDLEVMISNFNSDDSIHGIIVQMPIPKDLDKDTIINKIAPEKDVDGLTATNLKLLLENKKGGYTPATTKGILTLLYHYQIPIHGRNITVVGRSSLVGKPTAMALMNLDATVTVCHSKTKKLPHITKNADILIVATGKAKLIKDFHVNKDQVVIDVGINTTTQNKVRPSSGLLEKPESELPKIKLTGDVDFKEVSKIVSAISPVPGGIGPMTVASLFQNLLEAYKQQSK</sequence>
<evidence type="ECO:0000259" key="12">
    <source>
        <dbReference type="Pfam" id="PF00763"/>
    </source>
</evidence>
<accession>A0A1F5G6L6</accession>
<dbReference type="EC" id="3.5.4.9" evidence="11"/>
<dbReference type="Pfam" id="PF02882">
    <property type="entry name" value="THF_DHG_CYH_C"/>
    <property type="match status" value="1"/>
</dbReference>
<comment type="caution">
    <text evidence="11">Lacks conserved residue(s) required for the propagation of feature annotation.</text>
</comment>
<dbReference type="SUPFAM" id="SSF51735">
    <property type="entry name" value="NAD(P)-binding Rossmann-fold domains"/>
    <property type="match status" value="1"/>
</dbReference>
<keyword evidence="11" id="KW-0028">Amino-acid biosynthesis</keyword>
<evidence type="ECO:0000256" key="8">
    <source>
        <dbReference type="ARBA" id="ARBA00023102"/>
    </source>
</evidence>
<dbReference type="InterPro" id="IPR036291">
    <property type="entry name" value="NAD(P)-bd_dom_sf"/>
</dbReference>
<dbReference type="PROSITE" id="PS00767">
    <property type="entry name" value="THF_DHG_CYH_2"/>
    <property type="match status" value="1"/>
</dbReference>
<evidence type="ECO:0000256" key="1">
    <source>
        <dbReference type="ARBA" id="ARBA00004777"/>
    </source>
</evidence>
<evidence type="ECO:0000256" key="6">
    <source>
        <dbReference type="ARBA" id="ARBA00022857"/>
    </source>
</evidence>
<evidence type="ECO:0000259" key="13">
    <source>
        <dbReference type="Pfam" id="PF02882"/>
    </source>
</evidence>
<gene>
    <name evidence="11" type="primary">folD</name>
    <name evidence="14" type="ORF">A3D04_04135</name>
</gene>
<feature type="binding site" evidence="11">
    <location>
        <position position="228"/>
    </location>
    <ligand>
        <name>NADP(+)</name>
        <dbReference type="ChEBI" id="CHEBI:58349"/>
    </ligand>
</feature>
<dbReference type="PANTHER" id="PTHR48099">
    <property type="entry name" value="C-1-TETRAHYDROFOLATE SYNTHASE, CYTOPLASMIC-RELATED"/>
    <property type="match status" value="1"/>
</dbReference>
<keyword evidence="4 11" id="KW-0658">Purine biosynthesis</keyword>
<keyword evidence="10 11" id="KW-0511">Multifunctional enzyme</keyword>
<evidence type="ECO:0000256" key="9">
    <source>
        <dbReference type="ARBA" id="ARBA00023167"/>
    </source>
</evidence>
<dbReference type="InterPro" id="IPR020631">
    <property type="entry name" value="THF_DH/CycHdrlase_NAD-bd_dom"/>
</dbReference>
<evidence type="ECO:0000313" key="14">
    <source>
        <dbReference type="EMBL" id="OGD87479.1"/>
    </source>
</evidence>
<dbReference type="GO" id="GO:0035999">
    <property type="term" value="P:tetrahydrofolate interconversion"/>
    <property type="evidence" value="ECO:0007669"/>
    <property type="project" value="UniProtKB-UniRule"/>
</dbReference>
<name>A0A1F5G6L6_9BACT</name>
<dbReference type="InterPro" id="IPR020630">
    <property type="entry name" value="THF_DH/CycHdrlase_cat_dom"/>
</dbReference>
<comment type="pathway">
    <text evidence="1 11">One-carbon metabolism; tetrahydrofolate interconversion.</text>
</comment>
<dbReference type="GO" id="GO:0004477">
    <property type="term" value="F:methenyltetrahydrofolate cyclohydrolase activity"/>
    <property type="evidence" value="ECO:0007669"/>
    <property type="project" value="UniProtKB-UniRule"/>
</dbReference>
<dbReference type="Gene3D" id="3.40.50.10860">
    <property type="entry name" value="Leucine Dehydrogenase, chain A, domain 1"/>
    <property type="match status" value="1"/>
</dbReference>
<dbReference type="GO" id="GO:0000105">
    <property type="term" value="P:L-histidine biosynthetic process"/>
    <property type="evidence" value="ECO:0007669"/>
    <property type="project" value="UniProtKB-KW"/>
</dbReference>
<evidence type="ECO:0000313" key="15">
    <source>
        <dbReference type="Proteomes" id="UP000177369"/>
    </source>
</evidence>
<feature type="domain" description="Tetrahydrofolate dehydrogenase/cyclohydrolase NAD(P)-binding" evidence="13">
    <location>
        <begin position="136"/>
        <end position="297"/>
    </location>
</feature>
<dbReference type="GO" id="GO:0006164">
    <property type="term" value="P:purine nucleotide biosynthetic process"/>
    <property type="evidence" value="ECO:0007669"/>
    <property type="project" value="UniProtKB-KW"/>
</dbReference>
<dbReference type="Proteomes" id="UP000177369">
    <property type="component" value="Unassembled WGS sequence"/>
</dbReference>
<proteinExistence type="inferred from homology"/>
<dbReference type="PANTHER" id="PTHR48099:SF5">
    <property type="entry name" value="C-1-TETRAHYDROFOLATE SYNTHASE, CYTOPLASMIC"/>
    <property type="match status" value="1"/>
</dbReference>
<evidence type="ECO:0000256" key="2">
    <source>
        <dbReference type="ARBA" id="ARBA00011738"/>
    </source>
</evidence>
<dbReference type="CDD" id="cd01080">
    <property type="entry name" value="NAD_bind_m-THF_DH_Cyclohyd"/>
    <property type="match status" value="1"/>
</dbReference>
<dbReference type="GO" id="GO:0009086">
    <property type="term" value="P:methionine biosynthetic process"/>
    <property type="evidence" value="ECO:0007669"/>
    <property type="project" value="UniProtKB-KW"/>
</dbReference>
<evidence type="ECO:0000256" key="10">
    <source>
        <dbReference type="ARBA" id="ARBA00023268"/>
    </source>
</evidence>
<organism evidence="14 15">
    <name type="scientific">Candidatus Curtissbacteria bacterium RIFCSPHIGHO2_02_FULL_40_16b</name>
    <dbReference type="NCBI Taxonomy" id="1797714"/>
    <lineage>
        <taxon>Bacteria</taxon>
        <taxon>Candidatus Curtissiibacteriota</taxon>
    </lineage>
</organism>